<dbReference type="PANTHER" id="PTHR32009:SF39">
    <property type="entry name" value="TIR DOMAIN-CONTAINING PROTEIN"/>
    <property type="match status" value="1"/>
</dbReference>
<feature type="domain" description="TIR" evidence="6">
    <location>
        <begin position="19"/>
        <end position="129"/>
    </location>
</feature>
<dbReference type="GO" id="GO:0061809">
    <property type="term" value="F:NAD+ nucleosidase activity, cyclic ADP-ribose generating"/>
    <property type="evidence" value="ECO:0007669"/>
    <property type="project" value="UniProtKB-EC"/>
</dbReference>
<organism evidence="7 8">
    <name type="scientific">Phaseolus vulgaris</name>
    <name type="common">Kidney bean</name>
    <name type="synonym">French bean</name>
    <dbReference type="NCBI Taxonomy" id="3885"/>
    <lineage>
        <taxon>Eukaryota</taxon>
        <taxon>Viridiplantae</taxon>
        <taxon>Streptophyta</taxon>
        <taxon>Embryophyta</taxon>
        <taxon>Tracheophyta</taxon>
        <taxon>Spermatophyta</taxon>
        <taxon>Magnoliopsida</taxon>
        <taxon>eudicotyledons</taxon>
        <taxon>Gunneridae</taxon>
        <taxon>Pentapetalae</taxon>
        <taxon>rosids</taxon>
        <taxon>fabids</taxon>
        <taxon>Fabales</taxon>
        <taxon>Fabaceae</taxon>
        <taxon>Papilionoideae</taxon>
        <taxon>50 kb inversion clade</taxon>
        <taxon>NPAAA clade</taxon>
        <taxon>indigoferoid/millettioid clade</taxon>
        <taxon>Phaseoleae</taxon>
        <taxon>Phaseolus</taxon>
    </lineage>
</organism>
<evidence type="ECO:0000256" key="2">
    <source>
        <dbReference type="ARBA" id="ARBA00022801"/>
    </source>
</evidence>
<keyword evidence="5" id="KW-0472">Membrane</keyword>
<dbReference type="SMR" id="V7AQN3"/>
<dbReference type="OrthoDB" id="1436597at2759"/>
<dbReference type="PROSITE" id="PS50104">
    <property type="entry name" value="TIR"/>
    <property type="match status" value="1"/>
</dbReference>
<dbReference type="Proteomes" id="UP000000226">
    <property type="component" value="Chromosome 10"/>
</dbReference>
<dbReference type="EMBL" id="CM002297">
    <property type="protein sequence ID" value="ESW06526.1"/>
    <property type="molecule type" value="Genomic_DNA"/>
</dbReference>
<dbReference type="Gene3D" id="3.40.50.10140">
    <property type="entry name" value="Toll/interleukin-1 receptor homology (TIR) domain"/>
    <property type="match status" value="1"/>
</dbReference>
<feature type="transmembrane region" description="Helical" evidence="5">
    <location>
        <begin position="107"/>
        <end position="127"/>
    </location>
</feature>
<name>V7AQN3_PHAVU</name>
<reference evidence="8" key="1">
    <citation type="journal article" date="2014" name="Nat. Genet.">
        <title>A reference genome for common bean and genome-wide analysis of dual domestications.</title>
        <authorList>
            <person name="Schmutz J."/>
            <person name="McClean P.E."/>
            <person name="Mamidi S."/>
            <person name="Wu G.A."/>
            <person name="Cannon S.B."/>
            <person name="Grimwood J."/>
            <person name="Jenkins J."/>
            <person name="Shu S."/>
            <person name="Song Q."/>
            <person name="Chavarro C."/>
            <person name="Torres-Torres M."/>
            <person name="Geffroy V."/>
            <person name="Moghaddam S.M."/>
            <person name="Gao D."/>
            <person name="Abernathy B."/>
            <person name="Barry K."/>
            <person name="Blair M."/>
            <person name="Brick M.A."/>
            <person name="Chovatia M."/>
            <person name="Gepts P."/>
            <person name="Goodstein D.M."/>
            <person name="Gonzales M."/>
            <person name="Hellsten U."/>
            <person name="Hyten D.L."/>
            <person name="Jia G."/>
            <person name="Kelly J.D."/>
            <person name="Kudrna D."/>
            <person name="Lee R."/>
            <person name="Richard M.M."/>
            <person name="Miklas P.N."/>
            <person name="Osorno J.M."/>
            <person name="Rodrigues J."/>
            <person name="Thareau V."/>
            <person name="Urrea C.A."/>
            <person name="Wang M."/>
            <person name="Yu Y."/>
            <person name="Zhang M."/>
            <person name="Wing R.A."/>
            <person name="Cregan P.B."/>
            <person name="Rokhsar D.S."/>
            <person name="Jackson S.A."/>
        </authorList>
    </citation>
    <scope>NUCLEOTIDE SEQUENCE [LARGE SCALE GENOMIC DNA]</scope>
    <source>
        <strain evidence="8">cv. G19833</strain>
    </source>
</reference>
<evidence type="ECO:0000259" key="6">
    <source>
        <dbReference type="PROSITE" id="PS50104"/>
    </source>
</evidence>
<comment type="catalytic activity">
    <reaction evidence="4">
        <text>NAD(+) + H2O = ADP-D-ribose + nicotinamide + H(+)</text>
        <dbReference type="Rhea" id="RHEA:16301"/>
        <dbReference type="ChEBI" id="CHEBI:15377"/>
        <dbReference type="ChEBI" id="CHEBI:15378"/>
        <dbReference type="ChEBI" id="CHEBI:17154"/>
        <dbReference type="ChEBI" id="CHEBI:57540"/>
        <dbReference type="ChEBI" id="CHEBI:57967"/>
        <dbReference type="EC" id="3.2.2.6"/>
    </reaction>
    <physiologicalReaction direction="left-to-right" evidence="4">
        <dbReference type="Rhea" id="RHEA:16302"/>
    </physiologicalReaction>
</comment>
<keyword evidence="8" id="KW-1185">Reference proteome</keyword>
<keyword evidence="5" id="KW-1133">Transmembrane helix</keyword>
<dbReference type="InterPro" id="IPR035897">
    <property type="entry name" value="Toll_tir_struct_dom_sf"/>
</dbReference>
<dbReference type="Gramene" id="ESW06526">
    <property type="protein sequence ID" value="ESW06526"/>
    <property type="gene ID" value="PHAVU_010G055300g"/>
</dbReference>
<accession>V7AQN3</accession>
<protein>
    <recommendedName>
        <fullName evidence="1">ADP-ribosyl cyclase/cyclic ADP-ribose hydrolase</fullName>
        <ecNumber evidence="1">3.2.2.6</ecNumber>
    </recommendedName>
</protein>
<feature type="transmembrane region" description="Helical" evidence="5">
    <location>
        <begin position="74"/>
        <end position="95"/>
    </location>
</feature>
<evidence type="ECO:0000256" key="5">
    <source>
        <dbReference type="SAM" id="Phobius"/>
    </source>
</evidence>
<keyword evidence="3" id="KW-0520">NAD</keyword>
<gene>
    <name evidence="7" type="ORF">PHAVU_010G055300g</name>
</gene>
<evidence type="ECO:0000313" key="7">
    <source>
        <dbReference type="EMBL" id="ESW06526.1"/>
    </source>
</evidence>
<dbReference type="GO" id="GO:0007165">
    <property type="term" value="P:signal transduction"/>
    <property type="evidence" value="ECO:0007669"/>
    <property type="project" value="InterPro"/>
</dbReference>
<dbReference type="Pfam" id="PF01582">
    <property type="entry name" value="TIR"/>
    <property type="match status" value="1"/>
</dbReference>
<evidence type="ECO:0000256" key="1">
    <source>
        <dbReference type="ARBA" id="ARBA00011982"/>
    </source>
</evidence>
<keyword evidence="2" id="KW-0378">Hydrolase</keyword>
<sequence length="129" mass="14339">MASNAIIQYTSSSSSLATHIYDLFVSFRGEDTRNTFTSFLFQALRTKGIIVFKDDEDLKKGESIAPELLQAIQALHHFLSMVSLCSLCFIYVLLVRSVKRLLLRARVCVVATATCVCATATCVVSFFRS</sequence>
<dbReference type="InterPro" id="IPR000157">
    <property type="entry name" value="TIR_dom"/>
</dbReference>
<dbReference type="EC" id="3.2.2.6" evidence="1"/>
<proteinExistence type="predicted"/>
<evidence type="ECO:0000256" key="3">
    <source>
        <dbReference type="ARBA" id="ARBA00023027"/>
    </source>
</evidence>
<keyword evidence="5" id="KW-0812">Transmembrane</keyword>
<dbReference type="AlphaFoldDB" id="V7AQN3"/>
<dbReference type="PANTHER" id="PTHR32009">
    <property type="entry name" value="TMV RESISTANCE PROTEIN N-LIKE"/>
    <property type="match status" value="1"/>
</dbReference>
<evidence type="ECO:0000313" key="8">
    <source>
        <dbReference type="Proteomes" id="UP000000226"/>
    </source>
</evidence>
<evidence type="ECO:0000256" key="4">
    <source>
        <dbReference type="ARBA" id="ARBA00047304"/>
    </source>
</evidence>
<dbReference type="SUPFAM" id="SSF52200">
    <property type="entry name" value="Toll/Interleukin receptor TIR domain"/>
    <property type="match status" value="1"/>
</dbReference>